<protein>
    <recommendedName>
        <fullName evidence="2">Cell division protein ZapA</fullName>
    </recommendedName>
    <alternativeName>
        <fullName evidence="9">Z ring-associated protein ZapA</fullName>
    </alternativeName>
</protein>
<dbReference type="InterPro" id="IPR007838">
    <property type="entry name" value="Cell_div_ZapA-like"/>
</dbReference>
<comment type="caution">
    <text evidence="10">The sequence shown here is derived from an EMBL/GenBank/DDBJ whole genome shotgun (WGS) entry which is preliminary data.</text>
</comment>
<dbReference type="EMBL" id="JABZMI010000007">
    <property type="protein sequence ID" value="MBF1163624.1"/>
    <property type="molecule type" value="Genomic_DNA"/>
</dbReference>
<keyword evidence="4 10" id="KW-0132">Cell division</keyword>
<dbReference type="InterPro" id="IPR042233">
    <property type="entry name" value="Cell_div_ZapA_N"/>
</dbReference>
<dbReference type="Pfam" id="PF05164">
    <property type="entry name" value="ZapA"/>
    <property type="match status" value="1"/>
</dbReference>
<evidence type="ECO:0000256" key="3">
    <source>
        <dbReference type="ARBA" id="ARBA00022490"/>
    </source>
</evidence>
<evidence type="ECO:0000313" key="10">
    <source>
        <dbReference type="EMBL" id="MBF1163624.1"/>
    </source>
</evidence>
<dbReference type="GO" id="GO:0032153">
    <property type="term" value="C:cell division site"/>
    <property type="evidence" value="ECO:0007669"/>
    <property type="project" value="TreeGrafter"/>
</dbReference>
<evidence type="ECO:0000256" key="1">
    <source>
        <dbReference type="ARBA" id="ARBA00004496"/>
    </source>
</evidence>
<comment type="subunit">
    <text evidence="8">Homodimer. Interacts with FtsZ.</text>
</comment>
<dbReference type="Gene3D" id="3.30.160.880">
    <property type="entry name" value="Cell division protein ZapA protomer, N-terminal domain"/>
    <property type="match status" value="1"/>
</dbReference>
<evidence type="ECO:0000256" key="2">
    <source>
        <dbReference type="ARBA" id="ARBA00015195"/>
    </source>
</evidence>
<gene>
    <name evidence="10" type="ORF">HXL68_01145</name>
</gene>
<dbReference type="GO" id="GO:0005829">
    <property type="term" value="C:cytosol"/>
    <property type="evidence" value="ECO:0007669"/>
    <property type="project" value="TreeGrafter"/>
</dbReference>
<dbReference type="GO" id="GO:0030428">
    <property type="term" value="C:cell septum"/>
    <property type="evidence" value="ECO:0007669"/>
    <property type="project" value="TreeGrafter"/>
</dbReference>
<dbReference type="InterPro" id="IPR036192">
    <property type="entry name" value="Cell_div_ZapA-like_sf"/>
</dbReference>
<accession>A0A930BP15</accession>
<dbReference type="SUPFAM" id="SSF102829">
    <property type="entry name" value="Cell division protein ZapA-like"/>
    <property type="match status" value="1"/>
</dbReference>
<dbReference type="Gene3D" id="1.20.5.50">
    <property type="match status" value="1"/>
</dbReference>
<comment type="function">
    <text evidence="7">Activator of cell division through the inhibition of FtsZ GTPase activity, therefore promoting FtsZ assembly into bundles of protofilaments necessary for the formation of the division Z ring. It is recruited early at mid-cell but it is not essential for cell division.</text>
</comment>
<dbReference type="PANTHER" id="PTHR34981:SF1">
    <property type="entry name" value="CELL DIVISION PROTEIN ZAPA"/>
    <property type="match status" value="1"/>
</dbReference>
<dbReference type="PANTHER" id="PTHR34981">
    <property type="entry name" value="CELL DIVISION PROTEIN ZAPA"/>
    <property type="match status" value="1"/>
</dbReference>
<evidence type="ECO:0000256" key="8">
    <source>
        <dbReference type="ARBA" id="ARBA00026068"/>
    </source>
</evidence>
<sequence>MSAEPNFLDVKIMGREYRVACSPEEREALISAVELVDGKMRDIAQRTKNTIAERVAVMAALNIAHEHLSAAGDGTQKEFVEAVDTSETKRRIGDMGARLDAVLAPQQQLDI</sequence>
<dbReference type="GO" id="GO:0000921">
    <property type="term" value="P:septin ring assembly"/>
    <property type="evidence" value="ECO:0007669"/>
    <property type="project" value="TreeGrafter"/>
</dbReference>
<proteinExistence type="predicted"/>
<dbReference type="Proteomes" id="UP000718593">
    <property type="component" value="Unassembled WGS sequence"/>
</dbReference>
<keyword evidence="5" id="KW-0717">Septation</keyword>
<comment type="subcellular location">
    <subcellularLocation>
        <location evidence="1">Cytoplasm</location>
    </subcellularLocation>
</comment>
<keyword evidence="3" id="KW-0963">Cytoplasm</keyword>
<dbReference type="GO" id="GO:0043093">
    <property type="term" value="P:FtsZ-dependent cytokinesis"/>
    <property type="evidence" value="ECO:0007669"/>
    <property type="project" value="TreeGrafter"/>
</dbReference>
<keyword evidence="6" id="KW-0131">Cell cycle</keyword>
<evidence type="ECO:0000313" key="11">
    <source>
        <dbReference type="Proteomes" id="UP000718593"/>
    </source>
</evidence>
<evidence type="ECO:0000256" key="9">
    <source>
        <dbReference type="ARBA" id="ARBA00033158"/>
    </source>
</evidence>
<reference evidence="10" key="1">
    <citation type="submission" date="2020-04" db="EMBL/GenBank/DDBJ databases">
        <title>Deep metagenomics examines the oral microbiome during advanced dental caries in children, revealing novel taxa and co-occurrences with host molecules.</title>
        <authorList>
            <person name="Baker J.L."/>
            <person name="Morton J.T."/>
            <person name="Dinis M."/>
            <person name="Alvarez R."/>
            <person name="Tran N.C."/>
            <person name="Knight R."/>
            <person name="Edlund A."/>
        </authorList>
    </citation>
    <scope>NUCLEOTIDE SEQUENCE</scope>
    <source>
        <strain evidence="10">JCVI_32_bin.24</strain>
    </source>
</reference>
<dbReference type="GO" id="GO:0000917">
    <property type="term" value="P:division septum assembly"/>
    <property type="evidence" value="ECO:0007669"/>
    <property type="project" value="UniProtKB-KW"/>
</dbReference>
<name>A0A930BP15_9RHOO</name>
<organism evidence="10 11">
    <name type="scientific">Dechloromonas agitata</name>
    <dbReference type="NCBI Taxonomy" id="73030"/>
    <lineage>
        <taxon>Bacteria</taxon>
        <taxon>Pseudomonadati</taxon>
        <taxon>Pseudomonadota</taxon>
        <taxon>Betaproteobacteria</taxon>
        <taxon>Rhodocyclales</taxon>
        <taxon>Azonexaceae</taxon>
        <taxon>Dechloromonas</taxon>
    </lineage>
</organism>
<evidence type="ECO:0000256" key="4">
    <source>
        <dbReference type="ARBA" id="ARBA00022618"/>
    </source>
</evidence>
<dbReference type="AlphaFoldDB" id="A0A930BP15"/>
<evidence type="ECO:0000256" key="6">
    <source>
        <dbReference type="ARBA" id="ARBA00023306"/>
    </source>
</evidence>
<evidence type="ECO:0000256" key="7">
    <source>
        <dbReference type="ARBA" id="ARBA00024910"/>
    </source>
</evidence>
<evidence type="ECO:0000256" key="5">
    <source>
        <dbReference type="ARBA" id="ARBA00023210"/>
    </source>
</evidence>